<comment type="caution">
    <text evidence="2">The sequence shown here is derived from an EMBL/GenBank/DDBJ whole genome shotgun (WGS) entry which is preliminary data.</text>
</comment>
<evidence type="ECO:0000313" key="2">
    <source>
        <dbReference type="EMBL" id="MBD2319940.1"/>
    </source>
</evidence>
<sequence>MTNPQSHPLKGADSADDTENDAYRAEVNGDEAVGGSTAVPDRNDMEEMAKAVGIEVDDDTPLATEEMILKRDRDRWELDPASADEHYSHFQSKEP</sequence>
<protein>
    <submittedName>
        <fullName evidence="2">Uncharacterized protein</fullName>
    </submittedName>
</protein>
<dbReference type="RefSeq" id="WP_190582451.1">
    <property type="nucleotide sequence ID" value="NZ_CAWPQU010000073.1"/>
</dbReference>
<name>A0ABR8CIZ5_9CYAN</name>
<proteinExistence type="predicted"/>
<evidence type="ECO:0000256" key="1">
    <source>
        <dbReference type="SAM" id="MobiDB-lite"/>
    </source>
</evidence>
<dbReference type="InterPro" id="IPR046298">
    <property type="entry name" value="DUF6335"/>
</dbReference>
<accession>A0ABR8CIZ5</accession>
<reference evidence="2 3" key="1">
    <citation type="journal article" date="2020" name="ISME J.">
        <title>Comparative genomics reveals insights into cyanobacterial evolution and habitat adaptation.</title>
        <authorList>
            <person name="Chen M.Y."/>
            <person name="Teng W.K."/>
            <person name="Zhao L."/>
            <person name="Hu C.X."/>
            <person name="Zhou Y.K."/>
            <person name="Han B.P."/>
            <person name="Song L.R."/>
            <person name="Shu W.S."/>
        </authorList>
    </citation>
    <scope>NUCLEOTIDE SEQUENCE [LARGE SCALE GENOMIC DNA]</scope>
    <source>
        <strain evidence="2 3">FACHB-1050</strain>
    </source>
</reference>
<organism evidence="2 3">
    <name type="scientific">Phormidium tenue FACHB-1050</name>
    <dbReference type="NCBI Taxonomy" id="2692857"/>
    <lineage>
        <taxon>Bacteria</taxon>
        <taxon>Bacillati</taxon>
        <taxon>Cyanobacteriota</taxon>
        <taxon>Cyanophyceae</taxon>
        <taxon>Oscillatoriophycideae</taxon>
        <taxon>Oscillatoriales</taxon>
        <taxon>Oscillatoriaceae</taxon>
        <taxon>Phormidium</taxon>
    </lineage>
</organism>
<evidence type="ECO:0000313" key="3">
    <source>
        <dbReference type="Proteomes" id="UP000618445"/>
    </source>
</evidence>
<feature type="region of interest" description="Disordered" evidence="1">
    <location>
        <begin position="1"/>
        <end position="44"/>
    </location>
</feature>
<feature type="region of interest" description="Disordered" evidence="1">
    <location>
        <begin position="74"/>
        <end position="95"/>
    </location>
</feature>
<keyword evidence="3" id="KW-1185">Reference proteome</keyword>
<gene>
    <name evidence="2" type="ORF">H6G05_24275</name>
</gene>
<dbReference type="Pfam" id="PF19861">
    <property type="entry name" value="DUF6335"/>
    <property type="match status" value="1"/>
</dbReference>
<dbReference type="EMBL" id="JACJQY010000075">
    <property type="protein sequence ID" value="MBD2319940.1"/>
    <property type="molecule type" value="Genomic_DNA"/>
</dbReference>
<dbReference type="Proteomes" id="UP000618445">
    <property type="component" value="Unassembled WGS sequence"/>
</dbReference>